<dbReference type="Proteomes" id="UP000826195">
    <property type="component" value="Unassembled WGS sequence"/>
</dbReference>
<name>A0AAV7J0I8_COTGL</name>
<keyword evidence="3" id="KW-1185">Reference proteome</keyword>
<protein>
    <submittedName>
        <fullName evidence="2">Uncharacterized protein</fullName>
    </submittedName>
</protein>
<dbReference type="EMBL" id="JAHXZJ010000002">
    <property type="protein sequence ID" value="KAH0564074.1"/>
    <property type="molecule type" value="Genomic_DNA"/>
</dbReference>
<evidence type="ECO:0000313" key="3">
    <source>
        <dbReference type="Proteomes" id="UP000826195"/>
    </source>
</evidence>
<dbReference type="AlphaFoldDB" id="A0AAV7J0I8"/>
<proteinExistence type="predicted"/>
<evidence type="ECO:0000313" key="2">
    <source>
        <dbReference type="EMBL" id="KAH0564074.1"/>
    </source>
</evidence>
<reference evidence="2 3" key="1">
    <citation type="journal article" date="2021" name="J. Hered.">
        <title>A chromosome-level genome assembly of the parasitoid wasp, Cotesia glomerata (Hymenoptera: Braconidae).</title>
        <authorList>
            <person name="Pinto B.J."/>
            <person name="Weis J.J."/>
            <person name="Gamble T."/>
            <person name="Ode P.J."/>
            <person name="Paul R."/>
            <person name="Zaspel J.M."/>
        </authorList>
    </citation>
    <scope>NUCLEOTIDE SEQUENCE [LARGE SCALE GENOMIC DNA]</scope>
    <source>
        <strain evidence="2">CgM1</strain>
    </source>
</reference>
<sequence length="75" mass="8731">MYVWMCEVGGKRLRKRISRVSRVRGKRKKEKEFVFLPRVVVNPELSHWTIPEDEDEDENVLDEGLLGDDEAGASE</sequence>
<organism evidence="2 3">
    <name type="scientific">Cotesia glomerata</name>
    <name type="common">Lepidopteran parasitic wasp</name>
    <name type="synonym">Apanteles glomeratus</name>
    <dbReference type="NCBI Taxonomy" id="32391"/>
    <lineage>
        <taxon>Eukaryota</taxon>
        <taxon>Metazoa</taxon>
        <taxon>Ecdysozoa</taxon>
        <taxon>Arthropoda</taxon>
        <taxon>Hexapoda</taxon>
        <taxon>Insecta</taxon>
        <taxon>Pterygota</taxon>
        <taxon>Neoptera</taxon>
        <taxon>Endopterygota</taxon>
        <taxon>Hymenoptera</taxon>
        <taxon>Apocrita</taxon>
        <taxon>Ichneumonoidea</taxon>
        <taxon>Braconidae</taxon>
        <taxon>Microgastrinae</taxon>
        <taxon>Cotesia</taxon>
    </lineage>
</organism>
<feature type="region of interest" description="Disordered" evidence="1">
    <location>
        <begin position="51"/>
        <end position="75"/>
    </location>
</feature>
<accession>A0AAV7J0I8</accession>
<evidence type="ECO:0000256" key="1">
    <source>
        <dbReference type="SAM" id="MobiDB-lite"/>
    </source>
</evidence>
<comment type="caution">
    <text evidence="2">The sequence shown here is derived from an EMBL/GenBank/DDBJ whole genome shotgun (WGS) entry which is preliminary data.</text>
</comment>
<gene>
    <name evidence="2" type="ORF">KQX54_009031</name>
</gene>